<evidence type="ECO:0008006" key="4">
    <source>
        <dbReference type="Google" id="ProtNLM"/>
    </source>
</evidence>
<protein>
    <recommendedName>
        <fullName evidence="4">SsuA/THI5-like domain-containing protein</fullName>
    </recommendedName>
</protein>
<dbReference type="SUPFAM" id="SSF53850">
    <property type="entry name" value="Periplasmic binding protein-like II"/>
    <property type="match status" value="1"/>
</dbReference>
<evidence type="ECO:0000256" key="1">
    <source>
        <dbReference type="SAM" id="MobiDB-lite"/>
    </source>
</evidence>
<sequence>MSDKHRETPLSVVLGDHPHTRPLKNGTVPVEQVECHYPEFAPLPPAFARMVQDLAYDICEMPTATYLQARDAGVPVTLLPVVLVGSTHHRSLTRLPDGQDLDPSDLVGRRVGVRSYGQTTGLWVRGWLREEYGVESSDVTWVTTEDVHVAQFRNPSYVERSDRDRVADLLHAQDVAAAVLGPKALGGQGAGLVPLVKDAEDAGLAWIERHGTVPANHLLVVRDDVLNTRRDDVRAVYRALEEAIGSTAGERDDSPAGRAVTAGWSDALAACLEIAGQYALEQGLIGEPVDVAAIAEKAALLTD</sequence>
<proteinExistence type="predicted"/>
<organism evidence="2 3">
    <name type="scientific">Streptomyces justiciae</name>
    <dbReference type="NCBI Taxonomy" id="2780140"/>
    <lineage>
        <taxon>Bacteria</taxon>
        <taxon>Bacillati</taxon>
        <taxon>Actinomycetota</taxon>
        <taxon>Actinomycetes</taxon>
        <taxon>Kitasatosporales</taxon>
        <taxon>Streptomycetaceae</taxon>
        <taxon>Streptomyces</taxon>
    </lineage>
</organism>
<keyword evidence="3" id="KW-1185">Reference proteome</keyword>
<feature type="region of interest" description="Disordered" evidence="1">
    <location>
        <begin position="1"/>
        <end position="23"/>
    </location>
</feature>
<evidence type="ECO:0000313" key="3">
    <source>
        <dbReference type="Proteomes" id="UP001257948"/>
    </source>
</evidence>
<dbReference type="Proteomes" id="UP001257948">
    <property type="component" value="Unassembled WGS sequence"/>
</dbReference>
<gene>
    <name evidence="2" type="ORF">RQC66_43255</name>
</gene>
<dbReference type="EMBL" id="JAVTLL010000053">
    <property type="protein sequence ID" value="MDT7847551.1"/>
    <property type="molecule type" value="Genomic_DNA"/>
</dbReference>
<name>A0ABU3M7Q3_9ACTN</name>
<accession>A0ABU3M7Q3</accession>
<evidence type="ECO:0000313" key="2">
    <source>
        <dbReference type="EMBL" id="MDT7847551.1"/>
    </source>
</evidence>
<reference evidence="3" key="1">
    <citation type="submission" date="2023-07" db="EMBL/GenBank/DDBJ databases">
        <title>Draft genome sequence of the endophytic actinobacterium Streptomyces justiciae WPN32, a potential antibiotic producer.</title>
        <authorList>
            <person name="Yasawong M."/>
            <person name="Pana W."/>
            <person name="Ganta P."/>
            <person name="Santapan N."/>
            <person name="Songngamsuk T."/>
            <person name="Phatcharaharikarn M."/>
            <person name="Kerdtoob S."/>
            <person name="Nantapong N."/>
        </authorList>
    </citation>
    <scope>NUCLEOTIDE SEQUENCE [LARGE SCALE GENOMIC DNA]</scope>
    <source>
        <strain evidence="3">WPN32</strain>
    </source>
</reference>
<comment type="caution">
    <text evidence="2">The sequence shown here is derived from an EMBL/GenBank/DDBJ whole genome shotgun (WGS) entry which is preliminary data.</text>
</comment>
<dbReference type="RefSeq" id="WP_314207735.1">
    <property type="nucleotide sequence ID" value="NZ_JAVTLL010000053.1"/>
</dbReference>
<dbReference type="Gene3D" id="3.40.190.10">
    <property type="entry name" value="Periplasmic binding protein-like II"/>
    <property type="match status" value="2"/>
</dbReference>